<proteinExistence type="predicted"/>
<evidence type="ECO:0000313" key="1">
    <source>
        <dbReference type="EMBL" id="BBO30981.1"/>
    </source>
</evidence>
<organism evidence="1 2">
    <name type="scientific">Lacipirellula parvula</name>
    <dbReference type="NCBI Taxonomy" id="2650471"/>
    <lineage>
        <taxon>Bacteria</taxon>
        <taxon>Pseudomonadati</taxon>
        <taxon>Planctomycetota</taxon>
        <taxon>Planctomycetia</taxon>
        <taxon>Pirellulales</taxon>
        <taxon>Lacipirellulaceae</taxon>
        <taxon>Lacipirellula</taxon>
    </lineage>
</organism>
<evidence type="ECO:0000313" key="2">
    <source>
        <dbReference type="Proteomes" id="UP000326837"/>
    </source>
</evidence>
<accession>A0A5K7X898</accession>
<dbReference type="Proteomes" id="UP000326837">
    <property type="component" value="Chromosome"/>
</dbReference>
<reference evidence="2" key="1">
    <citation type="submission" date="2019-10" db="EMBL/GenBank/DDBJ databases">
        <title>Lacipirellula parvula gen. nov., sp. nov., representing a lineage of planctomycetes widespread in freshwater anoxic habitats, and description of the family Lacipirellulaceae.</title>
        <authorList>
            <person name="Dedysh S.N."/>
            <person name="Kulichevskaya I.S."/>
            <person name="Beletsky A.V."/>
            <person name="Rakitin A.L."/>
            <person name="Mardanov A.V."/>
            <person name="Ivanova A.A."/>
            <person name="Saltykova V.X."/>
            <person name="Rijpstra W.I.C."/>
            <person name="Sinninghe Damste J.S."/>
            <person name="Ravin N.V."/>
        </authorList>
    </citation>
    <scope>NUCLEOTIDE SEQUENCE [LARGE SCALE GENOMIC DNA]</scope>
    <source>
        <strain evidence="2">PX69</strain>
    </source>
</reference>
<gene>
    <name evidence="1" type="ORF">PLANPX_0593</name>
</gene>
<protein>
    <submittedName>
        <fullName evidence="1">Uncharacterized protein</fullName>
    </submittedName>
</protein>
<keyword evidence="2" id="KW-1185">Reference proteome</keyword>
<name>A0A5K7X898_9BACT</name>
<dbReference type="KEGG" id="lpav:PLANPX_0593"/>
<sequence>MSPIDSAAIRVAKNRLANFATSLRMGGDYAGSAPRQRRPA</sequence>
<dbReference type="EMBL" id="AP021861">
    <property type="protein sequence ID" value="BBO30981.1"/>
    <property type="molecule type" value="Genomic_DNA"/>
</dbReference>
<dbReference type="AlphaFoldDB" id="A0A5K7X898"/>